<organism evidence="2">
    <name type="scientific">Salvia splendens</name>
    <name type="common">Scarlet sage</name>
    <dbReference type="NCBI Taxonomy" id="180675"/>
    <lineage>
        <taxon>Eukaryota</taxon>
        <taxon>Viridiplantae</taxon>
        <taxon>Streptophyta</taxon>
        <taxon>Embryophyta</taxon>
        <taxon>Tracheophyta</taxon>
        <taxon>Spermatophyta</taxon>
        <taxon>Magnoliopsida</taxon>
        <taxon>eudicotyledons</taxon>
        <taxon>Gunneridae</taxon>
        <taxon>Pentapetalae</taxon>
        <taxon>asterids</taxon>
        <taxon>lamiids</taxon>
        <taxon>Lamiales</taxon>
        <taxon>Lamiaceae</taxon>
        <taxon>Nepetoideae</taxon>
        <taxon>Mentheae</taxon>
        <taxon>Salviinae</taxon>
        <taxon>Salvia</taxon>
        <taxon>Salvia subgen. Calosphace</taxon>
        <taxon>core Calosphace</taxon>
    </lineage>
</organism>
<dbReference type="Proteomes" id="UP000298416">
    <property type="component" value="Unassembled WGS sequence"/>
</dbReference>
<keyword evidence="3" id="KW-1185">Reference proteome</keyword>
<comment type="caution">
    <text evidence="2">The sequence shown here is derived from an EMBL/GenBank/DDBJ whole genome shotgun (WGS) entry which is preliminary data.</text>
</comment>
<feature type="region of interest" description="Disordered" evidence="1">
    <location>
        <begin position="1"/>
        <end position="65"/>
    </location>
</feature>
<reference evidence="2" key="1">
    <citation type="submission" date="2018-01" db="EMBL/GenBank/DDBJ databases">
        <authorList>
            <person name="Mao J.F."/>
        </authorList>
    </citation>
    <scope>NUCLEOTIDE SEQUENCE</scope>
    <source>
        <strain evidence="2">Huo1</strain>
        <tissue evidence="2">Leaf</tissue>
    </source>
</reference>
<dbReference type="EMBL" id="PNBA02000009">
    <property type="protein sequence ID" value="KAG6414187.1"/>
    <property type="molecule type" value="Genomic_DNA"/>
</dbReference>
<protein>
    <submittedName>
        <fullName evidence="2">Uncharacterized protein</fullName>
    </submittedName>
</protein>
<evidence type="ECO:0000313" key="3">
    <source>
        <dbReference type="Proteomes" id="UP000298416"/>
    </source>
</evidence>
<dbReference type="AlphaFoldDB" id="A0A8X8XJV9"/>
<proteinExistence type="predicted"/>
<evidence type="ECO:0000256" key="1">
    <source>
        <dbReference type="SAM" id="MobiDB-lite"/>
    </source>
</evidence>
<name>A0A8X8XJV9_SALSN</name>
<gene>
    <name evidence="2" type="ORF">SASPL_126905</name>
</gene>
<feature type="compositionally biased region" description="Acidic residues" evidence="1">
    <location>
        <begin position="51"/>
        <end position="63"/>
    </location>
</feature>
<accession>A0A8X8XJV9</accession>
<evidence type="ECO:0000313" key="2">
    <source>
        <dbReference type="EMBL" id="KAG6414187.1"/>
    </source>
</evidence>
<sequence>MDDSSNPSHTTELSPEAGKTHGTTSTENIIDNHGSIFDELQSPVGGSLFDSDSDSSEDEDLEPASDIFLSGGNLANRLEDGADFALAAFFPMLPYARTG</sequence>
<feature type="compositionally biased region" description="Polar residues" evidence="1">
    <location>
        <begin position="1"/>
        <end position="13"/>
    </location>
</feature>
<reference evidence="2" key="2">
    <citation type="submission" date="2020-08" db="EMBL/GenBank/DDBJ databases">
        <title>Plant Genome Project.</title>
        <authorList>
            <person name="Zhang R.-G."/>
        </authorList>
    </citation>
    <scope>NUCLEOTIDE SEQUENCE</scope>
    <source>
        <strain evidence="2">Huo1</strain>
        <tissue evidence="2">Leaf</tissue>
    </source>
</reference>